<dbReference type="RefSeq" id="XP_020553108.1">
    <property type="nucleotide sequence ID" value="XM_020697449.1"/>
</dbReference>
<evidence type="ECO:0000256" key="5">
    <source>
        <dbReference type="SAM" id="MobiDB-lite"/>
    </source>
</evidence>
<dbReference type="Gene3D" id="3.30.70.330">
    <property type="match status" value="3"/>
</dbReference>
<feature type="domain" description="RRM" evidence="6">
    <location>
        <begin position="241"/>
        <end position="314"/>
    </location>
</feature>
<dbReference type="PANTHER" id="PTHR23189">
    <property type="entry name" value="RNA RECOGNITION MOTIF-CONTAINING"/>
    <property type="match status" value="1"/>
</dbReference>
<dbReference type="CDD" id="cd00590">
    <property type="entry name" value="RRM_SF"/>
    <property type="match status" value="3"/>
</dbReference>
<feature type="compositionally biased region" description="Polar residues" evidence="5">
    <location>
        <begin position="906"/>
        <end position="915"/>
    </location>
</feature>
<feature type="region of interest" description="Disordered" evidence="5">
    <location>
        <begin position="891"/>
        <end position="938"/>
    </location>
</feature>
<dbReference type="KEGG" id="sind:105172011"/>
<feature type="region of interest" description="Disordered" evidence="5">
    <location>
        <begin position="1"/>
        <end position="26"/>
    </location>
</feature>
<evidence type="ECO:0000256" key="1">
    <source>
        <dbReference type="ARBA" id="ARBA00004123"/>
    </source>
</evidence>
<evidence type="ECO:0000256" key="4">
    <source>
        <dbReference type="PROSITE-ProRule" id="PRU00176"/>
    </source>
</evidence>
<dbReference type="SUPFAM" id="SSF54928">
    <property type="entry name" value="RNA-binding domain, RBD"/>
    <property type="match status" value="3"/>
</dbReference>
<dbReference type="InterPro" id="IPR035979">
    <property type="entry name" value="RBD_domain_sf"/>
</dbReference>
<feature type="region of interest" description="Disordered" evidence="5">
    <location>
        <begin position="627"/>
        <end position="657"/>
    </location>
</feature>
<keyword evidence="7" id="KW-1185">Reference proteome</keyword>
<feature type="region of interest" description="Disordered" evidence="5">
    <location>
        <begin position="843"/>
        <end position="872"/>
    </location>
</feature>
<evidence type="ECO:0000313" key="10">
    <source>
        <dbReference type="RefSeq" id="XP_020553108.1"/>
    </source>
</evidence>
<evidence type="ECO:0000313" key="8">
    <source>
        <dbReference type="RefSeq" id="XP_011091635.1"/>
    </source>
</evidence>
<evidence type="ECO:0000313" key="9">
    <source>
        <dbReference type="RefSeq" id="XP_011091636.1"/>
    </source>
</evidence>
<feature type="compositionally biased region" description="Polar residues" evidence="5">
    <location>
        <begin position="719"/>
        <end position="734"/>
    </location>
</feature>
<organism evidence="9">
    <name type="scientific">Sesamum indicum</name>
    <name type="common">Oriental sesame</name>
    <name type="synonym">Sesamum orientale</name>
    <dbReference type="NCBI Taxonomy" id="4182"/>
    <lineage>
        <taxon>Eukaryota</taxon>
        <taxon>Viridiplantae</taxon>
        <taxon>Streptophyta</taxon>
        <taxon>Embryophyta</taxon>
        <taxon>Tracheophyta</taxon>
        <taxon>Spermatophyta</taxon>
        <taxon>Magnoliopsida</taxon>
        <taxon>eudicotyledons</taxon>
        <taxon>Gunneridae</taxon>
        <taxon>Pentapetalae</taxon>
        <taxon>asterids</taxon>
        <taxon>lamiids</taxon>
        <taxon>Lamiales</taxon>
        <taxon>Pedaliaceae</taxon>
        <taxon>Sesamum</taxon>
    </lineage>
</organism>
<dbReference type="PROSITE" id="PS50102">
    <property type="entry name" value="RRM"/>
    <property type="match status" value="3"/>
</dbReference>
<proteinExistence type="predicted"/>
<gene>
    <name evidence="8 9 10 11" type="primary">LOC105172011</name>
</gene>
<dbReference type="GO" id="GO:0003723">
    <property type="term" value="F:RNA binding"/>
    <property type="evidence" value="ECO:0007669"/>
    <property type="project" value="UniProtKB-UniRule"/>
</dbReference>
<accession>A0A6I9TWT2</accession>
<dbReference type="RefSeq" id="XP_011091636.1">
    <property type="nucleotide sequence ID" value="XM_011093334.2"/>
</dbReference>
<evidence type="ECO:0000256" key="2">
    <source>
        <dbReference type="ARBA" id="ARBA00022884"/>
    </source>
</evidence>
<protein>
    <submittedName>
        <fullName evidence="8 9">FLOWERING time control protein FPA</fullName>
    </submittedName>
</protein>
<sequence length="966" mass="104694">MAPPVKSAANPILSQGGGAYPPRENPPSNNLWIGNLSPDVSNTELKALFEKHGKVDSVISYPSRNYAFIYFKEIEGADSAKQGLQGHVLRGNPLRIEFAKPAKPCKSLWVAGLSQSVSKEELEEKFARFGKIEEFRFLRDRNTAYVDYVKLEDATQALKSMNGKRIGGSQIRVDFLRSQSSRREPDAKEGQFPSRNMATSDFRWMGQDSLNSYPEPGLSGSKRKSQYLSIGSQMGDAPPSKVLWISHPPSVIIEEDMLHNAMILFGEIERIKTFSDRNYAFVEFRSIEEARRAKEGLQGKLFNDPRISIEYSSSEFPGARGQAGEYPFQPVQMDILGLNRPVMLSNNTARPSLGVRGSDLYMRQSLGPHSTFEPALHGPDLIDLASVHKLQNPSTQTLMGGPTWRRSSPTPVIVSSPSAGFGVPNRSASGAWDGFDANQLQRESKRSRFDNALLPEDQGGLDEQYGLRPLSSSVASGSLIRGTSGGPGQRHSESDCIWRGLIAKGGTPVCRARCVPIGEGLGADIPDVVNCSARTGLDLLSKHYDDAIGFDIVFFLPDSEDDFASYTEFLRYLGSKDRAGVAKFDDGTTLFLVPPSDFLTRVLKVSGPERLYGVVLKFPQAVPTSTTMIPRPMHSHADSHKMTSLHAGYSASPPEERVLPLDNSRVLPEDPKLPPKASFPVTSSLPAHSIPPTTVASQASLALTPELIATLTALLPANNGSSGSQTASLPQTPSMLGARSNVAAGPDTNAALWKHELQALDHNGQLVQQLGSQINSQLQHLQVAQSAPTASNSTGYYPQMLNSYGQMHDRPMNLTPQGATSSKPLAPSIPLQSGSVSVAPEMNQHYQPGSSQDVLRGQGMDNGPDALRFYNSSNVQPPVYPVALSNQVQLNGVSPPQPYMPQPSQVDVTHQSQPPQTAPFGGSQESAETEADKNERYKTTLLFAANLLSRIHQPSGNQPGQGAGGH</sequence>
<evidence type="ECO:0000259" key="6">
    <source>
        <dbReference type="PROSITE" id="PS50102"/>
    </source>
</evidence>
<feature type="domain" description="RRM" evidence="6">
    <location>
        <begin position="106"/>
        <end position="178"/>
    </location>
</feature>
<evidence type="ECO:0000256" key="3">
    <source>
        <dbReference type="ARBA" id="ARBA00023242"/>
    </source>
</evidence>
<dbReference type="OrthoDB" id="439808at2759"/>
<feature type="domain" description="RRM" evidence="6">
    <location>
        <begin position="29"/>
        <end position="101"/>
    </location>
</feature>
<feature type="region of interest" description="Disordered" evidence="5">
    <location>
        <begin position="719"/>
        <end position="743"/>
    </location>
</feature>
<name>A0A6I9TWT2_SESIN</name>
<reference evidence="9" key="1">
    <citation type="submission" date="2022-04" db="UniProtKB">
        <authorList>
            <consortium name="RefSeq"/>
        </authorList>
    </citation>
    <scope>IDENTIFICATION</scope>
</reference>
<keyword evidence="3" id="KW-0539">Nucleus</keyword>
<dbReference type="GeneID" id="105172011"/>
<dbReference type="Pfam" id="PF07744">
    <property type="entry name" value="SPOC"/>
    <property type="match status" value="1"/>
</dbReference>
<dbReference type="InterPro" id="IPR000504">
    <property type="entry name" value="RRM_dom"/>
</dbReference>
<evidence type="ECO:0000313" key="11">
    <source>
        <dbReference type="RefSeq" id="XP_020553109.1"/>
    </source>
</evidence>
<feature type="compositionally biased region" description="Polar residues" evidence="5">
    <location>
        <begin position="844"/>
        <end position="853"/>
    </location>
</feature>
<keyword evidence="2 4" id="KW-0694">RNA-binding</keyword>
<dbReference type="GO" id="GO:0005634">
    <property type="term" value="C:nucleus"/>
    <property type="evidence" value="ECO:0007669"/>
    <property type="project" value="UniProtKB-SubCell"/>
</dbReference>
<dbReference type="RefSeq" id="XP_020553109.1">
    <property type="nucleotide sequence ID" value="XM_020697450.1"/>
</dbReference>
<dbReference type="InterPro" id="IPR012677">
    <property type="entry name" value="Nucleotide-bd_a/b_plait_sf"/>
</dbReference>
<dbReference type="InterPro" id="IPR012921">
    <property type="entry name" value="SPOC_C"/>
</dbReference>
<dbReference type="Pfam" id="PF00076">
    <property type="entry name" value="RRM_1"/>
    <property type="match status" value="3"/>
</dbReference>
<dbReference type="AlphaFoldDB" id="A0A6I9TWT2"/>
<comment type="subcellular location">
    <subcellularLocation>
        <location evidence="1">Nucleus</location>
    </subcellularLocation>
</comment>
<dbReference type="Proteomes" id="UP000504604">
    <property type="component" value="Linkage group LG10"/>
</dbReference>
<evidence type="ECO:0000313" key="7">
    <source>
        <dbReference type="Proteomes" id="UP000504604"/>
    </source>
</evidence>
<dbReference type="SMART" id="SM00360">
    <property type="entry name" value="RRM"/>
    <property type="match status" value="3"/>
</dbReference>
<dbReference type="RefSeq" id="XP_011091635.1">
    <property type="nucleotide sequence ID" value="XM_011093333.2"/>
</dbReference>